<keyword evidence="7" id="KW-1133">Transmembrane helix</keyword>
<dbReference type="CDD" id="cd17546">
    <property type="entry name" value="REC_hyHK_CKI1_RcsC-like"/>
    <property type="match status" value="1"/>
</dbReference>
<dbReference type="InterPro" id="IPR013783">
    <property type="entry name" value="Ig-like_fold"/>
</dbReference>
<dbReference type="InterPro" id="IPR015943">
    <property type="entry name" value="WD40/YVTN_repeat-like_dom_sf"/>
</dbReference>
<dbReference type="InterPro" id="IPR001789">
    <property type="entry name" value="Sig_transdc_resp-reg_receiver"/>
</dbReference>
<comment type="caution">
    <text evidence="10">The sequence shown here is derived from an EMBL/GenBank/DDBJ whole genome shotgun (WGS) entry which is preliminary data.</text>
</comment>
<dbReference type="Pfam" id="PF07494">
    <property type="entry name" value="Reg_prop"/>
    <property type="match status" value="3"/>
</dbReference>
<dbReference type="RefSeq" id="WP_370565259.1">
    <property type="nucleotide sequence ID" value="NZ_JBFWIB010000014.1"/>
</dbReference>
<protein>
    <recommendedName>
        <fullName evidence="2">histidine kinase</fullName>
        <ecNumber evidence="2">2.7.13.3</ecNumber>
    </recommendedName>
</protein>
<dbReference type="InterPro" id="IPR011006">
    <property type="entry name" value="CheY-like_superfamily"/>
</dbReference>
<dbReference type="InterPro" id="IPR003661">
    <property type="entry name" value="HisK_dim/P_dom"/>
</dbReference>
<dbReference type="Gene3D" id="3.40.50.2300">
    <property type="match status" value="1"/>
</dbReference>
<evidence type="ECO:0000256" key="3">
    <source>
        <dbReference type="ARBA" id="ARBA00022553"/>
    </source>
</evidence>
<dbReference type="Pfam" id="PF00512">
    <property type="entry name" value="HisKA"/>
    <property type="match status" value="1"/>
</dbReference>
<keyword evidence="4" id="KW-0808">Transferase</keyword>
<dbReference type="SUPFAM" id="SSF55874">
    <property type="entry name" value="ATPase domain of HSP90 chaperone/DNA topoisomerase II/histidine kinase"/>
    <property type="match status" value="1"/>
</dbReference>
<keyword evidence="7" id="KW-0812">Transmembrane</keyword>
<evidence type="ECO:0000313" key="10">
    <source>
        <dbReference type="EMBL" id="MEZ0476393.1"/>
    </source>
</evidence>
<feature type="domain" description="Response regulatory" evidence="9">
    <location>
        <begin position="1058"/>
        <end position="1172"/>
    </location>
</feature>
<evidence type="ECO:0000256" key="1">
    <source>
        <dbReference type="ARBA" id="ARBA00000085"/>
    </source>
</evidence>
<sequence length="1182" mass="128706">MTGLRDLGVGCLALLLWLVPLVAAAALPDTPRPRQFTVADGLPSNRINALVEDRHGYLWIATSDGLARYDGTGFRIWREEQGLPDNFVWSLALDAAGRLWIGTMYGGLAVYEPEEDRFRYINRANTPGLGNGEIWSLAVMPDGTAWIGTATGGLHRLTPDGRMTRFMPRQGDDRSLPGEGVIALAAAPDGTLWVGTTGGVARWTGSGFERLANDGPAAGRVNHLHVDDDGTLWVGTPAGVVVRHADGHLSPAPWDAADPDLRVFQVLLHDSRGDCWLDVPKGLGHVSAGRVSNVPLYSETAQGLVRPQWTAAHEDREGGVWLVSNSHGLWYQPAHWSQFAVLSRRLDDPDTLANAHVRAIAAASDGGMWLVGSGGVLDWFDPESGAIRHVMTDVGQGMFLGGVHEDRHGRVWVGWRGGLARIEPRTRRIRRWSSRQPADAARGEAQFFVETGDGLLWLAFESGVVQARDAEGRVRREYLPGADDGLEPGEIIRHMRLGPDGAPWLATTLGLKRLLPADGRWAPVPGAGSDVRTDLAVLDAERVWLSGVGTLQRCRWDGRALDCEPGLGPDDGLPRLMFGGMAVDADGIAWLTSVRGLVRVDPEARAVRIFSAWDGLPGQEFVHSPVAWPVDGRILAATPDGLVVFDPARMSISGGTPSLVIERIDVRGRDGAVRFAPERPFAIDHDDRDLRVVARLLSFRNTAANVYAFRLDGHDEDWVEAAATGERIFSQLAPGRYTLQVRARNADNIWSRTHELSFEVRPPWWKTPWALALFVAAGLLLAWWAATAYRTRLRRRNAWQLVQHKRELAEQASEAKTRFLATLGHEVRTPMTGVLGMSELLLETALDGRQRGYTESIRRAGEHLMRLVNDALDLARIEAGKLQLDPQPFDLRGLLDDVSGLMAPLARQRGLDYREQVVRGVPQWVRGDAGRVRQILLNLLGNAIKFTEQGQVGLRVEPGEGLVRFVVSDTGPGLNAEQKQRLFRRFEQAEGARTAARYGGSGLGLAICQELAAAMEGRIEVDSAPGEGTRFTVELPLPPATARAATAPEATCAPQGCELLLVEDDAIVAEVIGGLLRLQGHRVTHAVHGLAALAEVAAGDFDLALLDLDLPGIDGLALARQLRAQGFERPLIAVTARADAEAEPLARAAGFDAFLRKPVTGEALAATIREMLDLRDRRETPG</sequence>
<feature type="transmembrane region" description="Helical" evidence="7">
    <location>
        <begin position="769"/>
        <end position="786"/>
    </location>
</feature>
<dbReference type="PROSITE" id="PS50109">
    <property type="entry name" value="HIS_KIN"/>
    <property type="match status" value="1"/>
</dbReference>
<dbReference type="InterPro" id="IPR003594">
    <property type="entry name" value="HATPase_dom"/>
</dbReference>
<dbReference type="PROSITE" id="PS50110">
    <property type="entry name" value="RESPONSE_REGULATORY"/>
    <property type="match status" value="1"/>
</dbReference>
<dbReference type="InterPro" id="IPR036890">
    <property type="entry name" value="HATPase_C_sf"/>
</dbReference>
<dbReference type="Gene3D" id="3.30.565.10">
    <property type="entry name" value="Histidine kinase-like ATPase, C-terminal domain"/>
    <property type="match status" value="1"/>
</dbReference>
<dbReference type="Gene3D" id="2.60.40.10">
    <property type="entry name" value="Immunoglobulins"/>
    <property type="match status" value="1"/>
</dbReference>
<dbReference type="CDD" id="cd00082">
    <property type="entry name" value="HisKA"/>
    <property type="match status" value="1"/>
</dbReference>
<name>A0ABV4HUV6_9GAMM</name>
<dbReference type="Pfam" id="PF07495">
    <property type="entry name" value="Y_Y_Y"/>
    <property type="match status" value="1"/>
</dbReference>
<dbReference type="InterPro" id="IPR004358">
    <property type="entry name" value="Sig_transdc_His_kin-like_C"/>
</dbReference>
<evidence type="ECO:0000256" key="2">
    <source>
        <dbReference type="ARBA" id="ARBA00012438"/>
    </source>
</evidence>
<gene>
    <name evidence="10" type="ORF">AB6713_17500</name>
</gene>
<accession>A0ABV4HUV6</accession>
<dbReference type="SMART" id="SM00388">
    <property type="entry name" value="HisKA"/>
    <property type="match status" value="1"/>
</dbReference>
<dbReference type="InterPro" id="IPR005467">
    <property type="entry name" value="His_kinase_dom"/>
</dbReference>
<dbReference type="SUPFAM" id="SSF52172">
    <property type="entry name" value="CheY-like"/>
    <property type="match status" value="1"/>
</dbReference>
<dbReference type="InterPro" id="IPR036097">
    <property type="entry name" value="HisK_dim/P_sf"/>
</dbReference>
<dbReference type="PANTHER" id="PTHR43047:SF72">
    <property type="entry name" value="OSMOSENSING HISTIDINE PROTEIN KINASE SLN1"/>
    <property type="match status" value="1"/>
</dbReference>
<keyword evidence="5" id="KW-0418">Kinase</keyword>
<dbReference type="SMART" id="SM00387">
    <property type="entry name" value="HATPase_c"/>
    <property type="match status" value="1"/>
</dbReference>
<dbReference type="SMART" id="SM00448">
    <property type="entry name" value="REC"/>
    <property type="match status" value="1"/>
</dbReference>
<evidence type="ECO:0000256" key="7">
    <source>
        <dbReference type="SAM" id="Phobius"/>
    </source>
</evidence>
<feature type="domain" description="Histidine kinase" evidence="8">
    <location>
        <begin position="822"/>
        <end position="1039"/>
    </location>
</feature>
<evidence type="ECO:0000256" key="4">
    <source>
        <dbReference type="ARBA" id="ARBA00022679"/>
    </source>
</evidence>
<dbReference type="EC" id="2.7.13.3" evidence="2"/>
<dbReference type="EMBL" id="JBFWIC010000034">
    <property type="protein sequence ID" value="MEZ0476393.1"/>
    <property type="molecule type" value="Genomic_DNA"/>
</dbReference>
<evidence type="ECO:0000259" key="8">
    <source>
        <dbReference type="PROSITE" id="PS50109"/>
    </source>
</evidence>
<dbReference type="Gene3D" id="1.10.287.130">
    <property type="match status" value="1"/>
</dbReference>
<organism evidence="10 11">
    <name type="scientific">Luteimonas salinilitoris</name>
    <dbReference type="NCBI Taxonomy" id="3237697"/>
    <lineage>
        <taxon>Bacteria</taxon>
        <taxon>Pseudomonadati</taxon>
        <taxon>Pseudomonadota</taxon>
        <taxon>Gammaproteobacteria</taxon>
        <taxon>Lysobacterales</taxon>
        <taxon>Lysobacteraceae</taxon>
        <taxon>Luteimonas</taxon>
    </lineage>
</organism>
<comment type="catalytic activity">
    <reaction evidence="1">
        <text>ATP + protein L-histidine = ADP + protein N-phospho-L-histidine.</text>
        <dbReference type="EC" id="2.7.13.3"/>
    </reaction>
</comment>
<dbReference type="Pfam" id="PF00072">
    <property type="entry name" value="Response_reg"/>
    <property type="match status" value="1"/>
</dbReference>
<proteinExistence type="predicted"/>
<keyword evidence="11" id="KW-1185">Reference proteome</keyword>
<evidence type="ECO:0000256" key="6">
    <source>
        <dbReference type="PROSITE-ProRule" id="PRU00169"/>
    </source>
</evidence>
<dbReference type="Gene3D" id="2.130.10.10">
    <property type="entry name" value="YVTN repeat-like/Quinoprotein amine dehydrogenase"/>
    <property type="match status" value="3"/>
</dbReference>
<dbReference type="Proteomes" id="UP001566331">
    <property type="component" value="Unassembled WGS sequence"/>
</dbReference>
<evidence type="ECO:0000313" key="11">
    <source>
        <dbReference type="Proteomes" id="UP001566331"/>
    </source>
</evidence>
<dbReference type="PANTHER" id="PTHR43047">
    <property type="entry name" value="TWO-COMPONENT HISTIDINE PROTEIN KINASE"/>
    <property type="match status" value="1"/>
</dbReference>
<evidence type="ECO:0000256" key="5">
    <source>
        <dbReference type="ARBA" id="ARBA00022777"/>
    </source>
</evidence>
<dbReference type="PRINTS" id="PR00344">
    <property type="entry name" value="BCTRLSENSOR"/>
</dbReference>
<dbReference type="SUPFAM" id="SSF63829">
    <property type="entry name" value="Calcium-dependent phosphotriesterase"/>
    <property type="match status" value="2"/>
</dbReference>
<reference evidence="10 11" key="1">
    <citation type="submission" date="2024-07" db="EMBL/GenBank/DDBJ databases">
        <title>Luteimonas salilacus sp. nov., isolated from the shore soil of Salt Lake in Tibet of China.</title>
        <authorList>
            <person name="Zhang X."/>
            <person name="Li A."/>
        </authorList>
    </citation>
    <scope>NUCLEOTIDE SEQUENCE [LARGE SCALE GENOMIC DNA]</scope>
    <source>
        <strain evidence="10 11">B3-2-R+30</strain>
    </source>
</reference>
<dbReference type="InterPro" id="IPR011123">
    <property type="entry name" value="Y_Y_Y"/>
</dbReference>
<dbReference type="SUPFAM" id="SSF47384">
    <property type="entry name" value="Homodimeric domain of signal transducing histidine kinase"/>
    <property type="match status" value="1"/>
</dbReference>
<feature type="modified residue" description="4-aspartylphosphate" evidence="6">
    <location>
        <position position="1107"/>
    </location>
</feature>
<evidence type="ECO:0000259" key="9">
    <source>
        <dbReference type="PROSITE" id="PS50110"/>
    </source>
</evidence>
<dbReference type="InterPro" id="IPR011110">
    <property type="entry name" value="Reg_prop"/>
</dbReference>
<keyword evidence="3 6" id="KW-0597">Phosphoprotein</keyword>
<dbReference type="Pfam" id="PF02518">
    <property type="entry name" value="HATPase_c"/>
    <property type="match status" value="1"/>
</dbReference>
<keyword evidence="7" id="KW-0472">Membrane</keyword>
<dbReference type="CDD" id="cd16922">
    <property type="entry name" value="HATPase_EvgS-ArcB-TorS-like"/>
    <property type="match status" value="1"/>
</dbReference>